<dbReference type="InterPro" id="IPR051237">
    <property type="entry name" value="Ferric-chelate_Red/DefProt"/>
</dbReference>
<evidence type="ECO:0000256" key="5">
    <source>
        <dbReference type="ARBA" id="ARBA00009195"/>
    </source>
</evidence>
<evidence type="ECO:0000256" key="17">
    <source>
        <dbReference type="ARBA" id="ARBA00023136"/>
    </source>
</evidence>
<dbReference type="Gene3D" id="2.60.40.4060">
    <property type="entry name" value="Reeler domain"/>
    <property type="match status" value="1"/>
</dbReference>
<dbReference type="CDD" id="cd08544">
    <property type="entry name" value="Reeler"/>
    <property type="match status" value="1"/>
</dbReference>
<evidence type="ECO:0000256" key="12">
    <source>
        <dbReference type="ARBA" id="ARBA00022859"/>
    </source>
</evidence>
<gene>
    <name evidence="25" type="primary">LOC105362945</name>
</gene>
<feature type="chain" id="PRO_5042604467" evidence="20">
    <location>
        <begin position="26"/>
        <end position="626"/>
    </location>
</feature>
<name>A0AAJ6YIP3_9HYME</name>
<feature type="transmembrane region" description="Helical" evidence="19">
    <location>
        <begin position="587"/>
        <end position="612"/>
    </location>
</feature>
<comment type="similarity">
    <text evidence="5">Belongs to the FRRS1 family.</text>
</comment>
<dbReference type="SMART" id="SM00664">
    <property type="entry name" value="DoH"/>
    <property type="match status" value="1"/>
</dbReference>
<evidence type="ECO:0000256" key="9">
    <source>
        <dbReference type="ARBA" id="ARBA00022588"/>
    </source>
</evidence>
<keyword evidence="17 19" id="KW-0472">Membrane</keyword>
<dbReference type="GO" id="GO:0016020">
    <property type="term" value="C:membrane"/>
    <property type="evidence" value="ECO:0007669"/>
    <property type="project" value="UniProtKB-SubCell"/>
</dbReference>
<evidence type="ECO:0000256" key="7">
    <source>
        <dbReference type="ARBA" id="ARBA00022525"/>
    </source>
</evidence>
<dbReference type="KEGG" id="csol:105362945"/>
<keyword evidence="10 19" id="KW-0812">Transmembrane</keyword>
<protein>
    <submittedName>
        <fullName evidence="25">Ferric-chelate reductase 1 homolog</fullName>
    </submittedName>
</protein>
<dbReference type="RefSeq" id="XP_011498802.1">
    <property type="nucleotide sequence ID" value="XM_011500500.1"/>
</dbReference>
<dbReference type="SMART" id="SM00665">
    <property type="entry name" value="B561"/>
    <property type="match status" value="1"/>
</dbReference>
<comment type="subcellular location">
    <subcellularLocation>
        <location evidence="2">Membrane</location>
        <topology evidence="2">Multi-pass membrane protein</topology>
    </subcellularLocation>
    <subcellularLocation>
        <location evidence="3">Secreted</location>
    </subcellularLocation>
</comment>
<feature type="domain" description="Reelin" evidence="23">
    <location>
        <begin position="17"/>
        <end position="178"/>
    </location>
</feature>
<dbReference type="PANTHER" id="PTHR45828">
    <property type="entry name" value="CYTOCHROME B561/FERRIC REDUCTASE TRANSMEMBRANE"/>
    <property type="match status" value="1"/>
</dbReference>
<dbReference type="Pfam" id="PF03351">
    <property type="entry name" value="DOMON"/>
    <property type="match status" value="1"/>
</dbReference>
<evidence type="ECO:0000256" key="11">
    <source>
        <dbReference type="ARBA" id="ARBA00022729"/>
    </source>
</evidence>
<evidence type="ECO:0000256" key="1">
    <source>
        <dbReference type="ARBA" id="ARBA00001970"/>
    </source>
</evidence>
<evidence type="ECO:0000256" key="14">
    <source>
        <dbReference type="ARBA" id="ARBA00022989"/>
    </source>
</evidence>
<keyword evidence="14 19" id="KW-1133">Transmembrane helix</keyword>
<sequence>MATKMRPSLNLAIGCCLLLTSAVWSSPTGAPLSTCNTLMPMHNKAPQTSNPPYQLLPSKGQGRIRLILGSPEGDGYEGFIILARDVETGELVGEFNNLPETSARHLECTPGLKNGVTHVKPEKIHNLEIDWEAPADYEGTIIFNSTICKTWDVFWVGVESPRITVVKRSIDIHSTPPTITFPRVTTPPYYTPTTEIVNTDDDNVFYDGCGATKNCFGTPNACVEQKNCAAAVSVLVKGEQYIFEMQSRNSKYVAVGLSADNKMGDDSVVECINNDNQVSLHMSWNDGKKNIRIPTLPGAIESISSSVQDGIMTCKFFRNKLTVVQGQQFDLVNTPYHLLIAIGSGLKEKSVGYHDIARASSGETRLLSDVSEGLVASSELLVRIHGALMLASWIGTASVGILLARYYRQTWVASQLCGKDQWFAWHRFFMFLTWSMTIGAFVVIFVELESWSSATYHASIGLATTILSFIQPFMAAMRPHPGAPRRILFNWVHWFIGNAAHICGIIAIFFAVRLTKAKLPEWVDWILVAYVVFHVLTHLFLTFAGCASDKQGSQRVNSFPMKDVHARNSMTHPDARRDAPHSGLRKLVFGVYFVVIAVFALALIVIAVLAPIGDSWNAFTDSFKNY</sequence>
<accession>A0AAJ6YIP3</accession>
<evidence type="ECO:0000259" key="23">
    <source>
        <dbReference type="PROSITE" id="PS51019"/>
    </source>
</evidence>
<evidence type="ECO:0000256" key="15">
    <source>
        <dbReference type="ARBA" id="ARBA00023004"/>
    </source>
</evidence>
<keyword evidence="16" id="KW-0044">Antibiotic</keyword>
<comment type="cofactor">
    <cofactor evidence="1">
        <name>heme b</name>
        <dbReference type="ChEBI" id="CHEBI:60344"/>
    </cofactor>
</comment>
<evidence type="ECO:0000256" key="8">
    <source>
        <dbReference type="ARBA" id="ARBA00022529"/>
    </source>
</evidence>
<dbReference type="Pfam" id="PF02014">
    <property type="entry name" value="Reeler"/>
    <property type="match status" value="1"/>
</dbReference>
<proteinExistence type="inferred from homology"/>
<dbReference type="CDD" id="cd08760">
    <property type="entry name" value="Cyt_b561_FRRS1_like"/>
    <property type="match status" value="1"/>
</dbReference>
<feature type="signal peptide" evidence="20">
    <location>
        <begin position="1"/>
        <end position="25"/>
    </location>
</feature>
<dbReference type="GO" id="GO:0045087">
    <property type="term" value="P:innate immune response"/>
    <property type="evidence" value="ECO:0007669"/>
    <property type="project" value="UniProtKB-KW"/>
</dbReference>
<evidence type="ECO:0000256" key="13">
    <source>
        <dbReference type="ARBA" id="ARBA00022982"/>
    </source>
</evidence>
<keyword evidence="6" id="KW-0813">Transport</keyword>
<evidence type="ECO:0000313" key="25">
    <source>
        <dbReference type="RefSeq" id="XP_011498802.1"/>
    </source>
</evidence>
<keyword evidence="18" id="KW-0325">Glycoprotein</keyword>
<evidence type="ECO:0000256" key="2">
    <source>
        <dbReference type="ARBA" id="ARBA00004141"/>
    </source>
</evidence>
<dbReference type="GO" id="GO:0005576">
    <property type="term" value="C:extracellular region"/>
    <property type="evidence" value="ECO:0007669"/>
    <property type="project" value="UniProtKB-SubCell"/>
</dbReference>
<dbReference type="GO" id="GO:0042742">
    <property type="term" value="P:defense response to bacterium"/>
    <property type="evidence" value="ECO:0007669"/>
    <property type="project" value="UniProtKB-KW"/>
</dbReference>
<feature type="domain" description="DOMON" evidence="21">
    <location>
        <begin position="226"/>
        <end position="343"/>
    </location>
</feature>
<keyword evidence="7" id="KW-0964">Secreted</keyword>
<comment type="similarity">
    <text evidence="4">Belongs to the insect defense protein family.</text>
</comment>
<evidence type="ECO:0000256" key="20">
    <source>
        <dbReference type="SAM" id="SignalP"/>
    </source>
</evidence>
<feature type="domain" description="Cytochrome b561" evidence="22">
    <location>
        <begin position="347"/>
        <end position="547"/>
    </location>
</feature>
<feature type="transmembrane region" description="Helical" evidence="19">
    <location>
        <begin position="387"/>
        <end position="407"/>
    </location>
</feature>
<evidence type="ECO:0000313" key="24">
    <source>
        <dbReference type="Proteomes" id="UP000695007"/>
    </source>
</evidence>
<dbReference type="PROSITE" id="PS50939">
    <property type="entry name" value="CYTOCHROME_B561"/>
    <property type="match status" value="1"/>
</dbReference>
<evidence type="ECO:0000259" key="22">
    <source>
        <dbReference type="PROSITE" id="PS50939"/>
    </source>
</evidence>
<dbReference type="PROSITE" id="PS50836">
    <property type="entry name" value="DOMON"/>
    <property type="match status" value="1"/>
</dbReference>
<dbReference type="Gene3D" id="1.20.120.1770">
    <property type="match status" value="1"/>
</dbReference>
<evidence type="ECO:0000256" key="4">
    <source>
        <dbReference type="ARBA" id="ARBA00008501"/>
    </source>
</evidence>
<evidence type="ECO:0000256" key="18">
    <source>
        <dbReference type="ARBA" id="ARBA00023180"/>
    </source>
</evidence>
<dbReference type="Proteomes" id="UP000695007">
    <property type="component" value="Unplaced"/>
</dbReference>
<dbReference type="PANTHER" id="PTHR45828:SF9">
    <property type="entry name" value="CELL WALL INTEGRITY AND STRESS RESPONSE COMPONENT 4-LIKE-RELATED"/>
    <property type="match status" value="1"/>
</dbReference>
<feature type="transmembrane region" description="Helical" evidence="19">
    <location>
        <begin position="488"/>
        <end position="513"/>
    </location>
</feature>
<dbReference type="AlphaFoldDB" id="A0AAJ6YIP3"/>
<evidence type="ECO:0000256" key="6">
    <source>
        <dbReference type="ARBA" id="ARBA00022448"/>
    </source>
</evidence>
<feature type="transmembrane region" description="Helical" evidence="19">
    <location>
        <begin position="428"/>
        <end position="448"/>
    </location>
</feature>
<dbReference type="InterPro" id="IPR042307">
    <property type="entry name" value="Reeler_sf"/>
</dbReference>
<keyword evidence="12" id="KW-0391">Immunity</keyword>
<keyword evidence="13" id="KW-0249">Electron transport</keyword>
<reference evidence="25" key="1">
    <citation type="submission" date="2025-08" db="UniProtKB">
        <authorList>
            <consortium name="RefSeq"/>
        </authorList>
    </citation>
    <scope>IDENTIFICATION</scope>
</reference>
<dbReference type="InterPro" id="IPR002861">
    <property type="entry name" value="Reeler_dom"/>
</dbReference>
<evidence type="ECO:0000259" key="21">
    <source>
        <dbReference type="PROSITE" id="PS50836"/>
    </source>
</evidence>
<organism evidence="24 25">
    <name type="scientific">Ceratosolen solmsi marchali</name>
    <dbReference type="NCBI Taxonomy" id="326594"/>
    <lineage>
        <taxon>Eukaryota</taxon>
        <taxon>Metazoa</taxon>
        <taxon>Ecdysozoa</taxon>
        <taxon>Arthropoda</taxon>
        <taxon>Hexapoda</taxon>
        <taxon>Insecta</taxon>
        <taxon>Pterygota</taxon>
        <taxon>Neoptera</taxon>
        <taxon>Endopterygota</taxon>
        <taxon>Hymenoptera</taxon>
        <taxon>Apocrita</taxon>
        <taxon>Proctotrupomorpha</taxon>
        <taxon>Chalcidoidea</taxon>
        <taxon>Agaonidae</taxon>
        <taxon>Agaoninae</taxon>
        <taxon>Ceratosolen</taxon>
    </lineage>
</organism>
<evidence type="ECO:0000256" key="16">
    <source>
        <dbReference type="ARBA" id="ARBA00023022"/>
    </source>
</evidence>
<keyword evidence="24" id="KW-1185">Reference proteome</keyword>
<evidence type="ECO:0000256" key="3">
    <source>
        <dbReference type="ARBA" id="ARBA00004613"/>
    </source>
</evidence>
<keyword evidence="15" id="KW-0408">Iron</keyword>
<evidence type="ECO:0000256" key="10">
    <source>
        <dbReference type="ARBA" id="ARBA00022692"/>
    </source>
</evidence>
<dbReference type="InterPro" id="IPR006593">
    <property type="entry name" value="Cyt_b561/ferric_Rdtase_TM"/>
</dbReference>
<evidence type="ECO:0000256" key="19">
    <source>
        <dbReference type="SAM" id="Phobius"/>
    </source>
</evidence>
<dbReference type="InterPro" id="IPR005018">
    <property type="entry name" value="DOMON_domain"/>
</dbReference>
<dbReference type="CDD" id="cd09628">
    <property type="entry name" value="DOMON_SDR_2_like"/>
    <property type="match status" value="1"/>
</dbReference>
<feature type="transmembrane region" description="Helical" evidence="19">
    <location>
        <begin position="454"/>
        <end position="476"/>
    </location>
</feature>
<keyword evidence="9" id="KW-0399">Innate immunity</keyword>
<keyword evidence="11 20" id="KW-0732">Signal</keyword>
<feature type="transmembrane region" description="Helical" evidence="19">
    <location>
        <begin position="525"/>
        <end position="547"/>
    </location>
</feature>
<keyword evidence="8" id="KW-0929">Antimicrobial</keyword>
<dbReference type="GeneID" id="105362945"/>
<dbReference type="PROSITE" id="PS51019">
    <property type="entry name" value="REELIN"/>
    <property type="match status" value="1"/>
</dbReference>